<dbReference type="EMBL" id="JAZGQO010000002">
    <property type="protein sequence ID" value="KAK6189875.1"/>
    <property type="molecule type" value="Genomic_DNA"/>
</dbReference>
<protein>
    <recommendedName>
        <fullName evidence="9">Carbohydrate sulfotransferase</fullName>
        <ecNumber evidence="9">2.8.2.-</ecNumber>
    </recommendedName>
</protein>
<feature type="transmembrane region" description="Helical" evidence="9">
    <location>
        <begin position="17"/>
        <end position="34"/>
    </location>
</feature>
<name>A0AAN8Q249_PATCE</name>
<dbReference type="InterPro" id="IPR018011">
    <property type="entry name" value="Carb_sulfotrans_8-10"/>
</dbReference>
<evidence type="ECO:0000256" key="2">
    <source>
        <dbReference type="ARBA" id="ARBA00006339"/>
    </source>
</evidence>
<comment type="similarity">
    <text evidence="2 9">Belongs to the sulfotransferase 2 family.</text>
</comment>
<evidence type="ECO:0000256" key="5">
    <source>
        <dbReference type="ARBA" id="ARBA00022989"/>
    </source>
</evidence>
<keyword evidence="6 9" id="KW-0333">Golgi apparatus</keyword>
<evidence type="ECO:0000256" key="8">
    <source>
        <dbReference type="ARBA" id="ARBA00023180"/>
    </source>
</evidence>
<dbReference type="Pfam" id="PF03567">
    <property type="entry name" value="Sulfotransfer_2"/>
    <property type="match status" value="2"/>
</dbReference>
<feature type="region of interest" description="Disordered" evidence="10">
    <location>
        <begin position="77"/>
        <end position="131"/>
    </location>
</feature>
<proteinExistence type="inferred from homology"/>
<evidence type="ECO:0000256" key="9">
    <source>
        <dbReference type="RuleBase" id="RU364020"/>
    </source>
</evidence>
<evidence type="ECO:0000256" key="7">
    <source>
        <dbReference type="ARBA" id="ARBA00023136"/>
    </source>
</evidence>
<evidence type="ECO:0000256" key="3">
    <source>
        <dbReference type="ARBA" id="ARBA00022679"/>
    </source>
</evidence>
<dbReference type="GO" id="GO:0016051">
    <property type="term" value="P:carbohydrate biosynthetic process"/>
    <property type="evidence" value="ECO:0007669"/>
    <property type="project" value="InterPro"/>
</dbReference>
<accession>A0AAN8Q249</accession>
<keyword evidence="5 9" id="KW-1133">Transmembrane helix</keyword>
<sequence length="560" mass="65449">MAVPGEREVKNMLRRRVLVYICVIFLTFETFLLVEQQKKITTDVKLTEIKYSDAGRFTGAENKEHNVGLELMLNKSEGSTSHDRGRGYITTTGSPKSQNNEFILKTTDESSEMRGQNSFNNFKPPDLIKKANPSNTIEQYTIKTSYSNNGLNMTDPEVNHRLVNKTIPEVNHPLVNRTTSEVFNDLNVEGENLIGQDKSPFLNDERTKQRVSRLVKVCQAKQVEGRVVRVLIDPTNTMSYCVNHKIASTHWLRVYRYLWNATYKGHVSSPYKITKMEAHLSPIFKMADHSFSHPWDQRLIMSTTRFMFVREPFTRLWSVYIDKFILADNYFWSFYGPKVARINNMAVLPALKPCYHFTFRQFINFVVATGENPDNMNDHIRPIHRLCNPCDFKPHFVGKLETMASDSDTVLNSLNVTWGEPTSWKDHRTYQEMETIIEFNFHLVKDLRLLTRCLNPVSLGKRILRAFVLNGYIPQNEESVLVKKLPLMKERLLDLVWGVYRSTNRTQAKVKTQRQELKIKAFQTIPLQLMHKLQQIYRMDFELFDYRLDPPEFFYNKKTV</sequence>
<reference evidence="11 12" key="1">
    <citation type="submission" date="2024-01" db="EMBL/GenBank/DDBJ databases">
        <title>The genome of the rayed Mediterranean limpet Patella caerulea (Linnaeus, 1758).</title>
        <authorList>
            <person name="Anh-Thu Weber A."/>
            <person name="Halstead-Nussloch G."/>
        </authorList>
    </citation>
    <scope>NUCLEOTIDE SEQUENCE [LARGE SCALE GENOMIC DNA]</scope>
    <source>
        <strain evidence="11">AATW-2023a</strain>
        <tissue evidence="11">Whole specimen</tissue>
    </source>
</reference>
<evidence type="ECO:0000256" key="4">
    <source>
        <dbReference type="ARBA" id="ARBA00022692"/>
    </source>
</evidence>
<keyword evidence="9" id="KW-0119">Carbohydrate metabolism</keyword>
<keyword evidence="7 9" id="KW-0472">Membrane</keyword>
<dbReference type="GO" id="GO:0008146">
    <property type="term" value="F:sulfotransferase activity"/>
    <property type="evidence" value="ECO:0007669"/>
    <property type="project" value="InterPro"/>
</dbReference>
<dbReference type="EC" id="2.8.2.-" evidence="9"/>
<dbReference type="InterPro" id="IPR005331">
    <property type="entry name" value="Sulfotransferase"/>
</dbReference>
<dbReference type="GO" id="GO:0000139">
    <property type="term" value="C:Golgi membrane"/>
    <property type="evidence" value="ECO:0007669"/>
    <property type="project" value="UniProtKB-SubCell"/>
</dbReference>
<gene>
    <name evidence="11" type="ORF">SNE40_001851</name>
</gene>
<keyword evidence="12" id="KW-1185">Reference proteome</keyword>
<keyword evidence="8 9" id="KW-0325">Glycoprotein</keyword>
<dbReference type="PANTHER" id="PTHR12137">
    <property type="entry name" value="CARBOHYDRATE SULFOTRANSFERASE"/>
    <property type="match status" value="1"/>
</dbReference>
<organism evidence="11 12">
    <name type="scientific">Patella caerulea</name>
    <name type="common">Rayed Mediterranean limpet</name>
    <dbReference type="NCBI Taxonomy" id="87958"/>
    <lineage>
        <taxon>Eukaryota</taxon>
        <taxon>Metazoa</taxon>
        <taxon>Spiralia</taxon>
        <taxon>Lophotrochozoa</taxon>
        <taxon>Mollusca</taxon>
        <taxon>Gastropoda</taxon>
        <taxon>Patellogastropoda</taxon>
        <taxon>Patelloidea</taxon>
        <taxon>Patellidae</taxon>
        <taxon>Patella</taxon>
    </lineage>
</organism>
<dbReference type="AlphaFoldDB" id="A0AAN8Q249"/>
<evidence type="ECO:0000256" key="1">
    <source>
        <dbReference type="ARBA" id="ARBA00004323"/>
    </source>
</evidence>
<dbReference type="Proteomes" id="UP001347796">
    <property type="component" value="Unassembled WGS sequence"/>
</dbReference>
<dbReference type="PANTHER" id="PTHR12137:SF54">
    <property type="entry name" value="CARBOHYDRATE SULFOTRANSFERASE"/>
    <property type="match status" value="1"/>
</dbReference>
<evidence type="ECO:0000313" key="12">
    <source>
        <dbReference type="Proteomes" id="UP001347796"/>
    </source>
</evidence>
<comment type="caution">
    <text evidence="11">The sequence shown here is derived from an EMBL/GenBank/DDBJ whole genome shotgun (WGS) entry which is preliminary data.</text>
</comment>
<evidence type="ECO:0000313" key="11">
    <source>
        <dbReference type="EMBL" id="KAK6189875.1"/>
    </source>
</evidence>
<keyword evidence="3 9" id="KW-0808">Transferase</keyword>
<comment type="subcellular location">
    <subcellularLocation>
        <location evidence="1 9">Golgi apparatus membrane</location>
        <topology evidence="1 9">Single-pass type II membrane protein</topology>
    </subcellularLocation>
</comment>
<keyword evidence="9" id="KW-0735">Signal-anchor</keyword>
<evidence type="ECO:0000256" key="6">
    <source>
        <dbReference type="ARBA" id="ARBA00023034"/>
    </source>
</evidence>
<keyword evidence="4 9" id="KW-0812">Transmembrane</keyword>
<evidence type="ECO:0000256" key="10">
    <source>
        <dbReference type="SAM" id="MobiDB-lite"/>
    </source>
</evidence>
<feature type="compositionally biased region" description="Polar residues" evidence="10">
    <location>
        <begin position="89"/>
        <end position="101"/>
    </location>
</feature>